<dbReference type="Proteomes" id="UP000318833">
    <property type="component" value="Unassembled WGS sequence"/>
</dbReference>
<dbReference type="PROSITE" id="PS51257">
    <property type="entry name" value="PROKAR_LIPOPROTEIN"/>
    <property type="match status" value="1"/>
</dbReference>
<feature type="domain" description="GerMN" evidence="1">
    <location>
        <begin position="77"/>
        <end position="148"/>
    </location>
</feature>
<accession>A0A554VB92</accession>
<dbReference type="OrthoDB" id="679569at2"/>
<organism evidence="2 3">
    <name type="scientific">Aquimarina algiphila</name>
    <dbReference type="NCBI Taxonomy" id="2047982"/>
    <lineage>
        <taxon>Bacteria</taxon>
        <taxon>Pseudomonadati</taxon>
        <taxon>Bacteroidota</taxon>
        <taxon>Flavobacteriia</taxon>
        <taxon>Flavobacteriales</taxon>
        <taxon>Flavobacteriaceae</taxon>
        <taxon>Aquimarina</taxon>
    </lineage>
</organism>
<evidence type="ECO:0000313" key="3">
    <source>
        <dbReference type="Proteomes" id="UP000318833"/>
    </source>
</evidence>
<dbReference type="Pfam" id="PF10646">
    <property type="entry name" value="Germane"/>
    <property type="match status" value="1"/>
</dbReference>
<evidence type="ECO:0000313" key="2">
    <source>
        <dbReference type="EMBL" id="TSE03747.1"/>
    </source>
</evidence>
<evidence type="ECO:0000259" key="1">
    <source>
        <dbReference type="Pfam" id="PF10646"/>
    </source>
</evidence>
<keyword evidence="3" id="KW-1185">Reference proteome</keyword>
<dbReference type="AlphaFoldDB" id="A0A554VB92"/>
<name>A0A554VB92_9FLAO</name>
<gene>
    <name evidence="2" type="ORF">FOF46_28660</name>
</gene>
<dbReference type="EMBL" id="VLNR01000100">
    <property type="protein sequence ID" value="TSE03747.1"/>
    <property type="molecule type" value="Genomic_DNA"/>
</dbReference>
<proteinExistence type="predicted"/>
<reference evidence="2 3" key="1">
    <citation type="submission" date="2019-07" db="EMBL/GenBank/DDBJ databases">
        <title>The draft genome sequence of Aquimarina algiphila M91.</title>
        <authorList>
            <person name="Meng X."/>
        </authorList>
    </citation>
    <scope>NUCLEOTIDE SEQUENCE [LARGE SCALE GENOMIC DNA]</scope>
    <source>
        <strain evidence="2 3">M91</strain>
    </source>
</reference>
<comment type="caution">
    <text evidence="2">The sequence shown here is derived from an EMBL/GenBank/DDBJ whole genome shotgun (WGS) entry which is preliminary data.</text>
</comment>
<sequence>MKNYILLSLILLFSCKERKTNNVIPSKELISAENQEKKLDKKECIEAQKSFLWKAKIDDNGNDYLIKGDKIFEIKNDLKLISSYLNKLNPPLEVNVIDVKDSILKINFKNEEILTQQLGTTGASQFAASLVYYFTENERVNKIKIDLNEGDHFSPGVYSRNDFKNEFYVFKCK</sequence>
<dbReference type="RefSeq" id="WP_143918891.1">
    <property type="nucleotide sequence ID" value="NZ_CANMIK010000039.1"/>
</dbReference>
<dbReference type="InterPro" id="IPR019606">
    <property type="entry name" value="GerMN"/>
</dbReference>
<protein>
    <recommendedName>
        <fullName evidence="1">GerMN domain-containing protein</fullName>
    </recommendedName>
</protein>